<feature type="chain" id="PRO_5036366104" evidence="1">
    <location>
        <begin position="20"/>
        <end position="260"/>
    </location>
</feature>
<reference evidence="4 5" key="1">
    <citation type="submission" date="2019-05" db="EMBL/GenBank/DDBJ databases">
        <title>Emergence of the Ug99 lineage of the wheat stem rust pathogen through somatic hybridization.</title>
        <authorList>
            <person name="Li F."/>
            <person name="Upadhyaya N.M."/>
            <person name="Sperschneider J."/>
            <person name="Matny O."/>
            <person name="Nguyen-Phuc H."/>
            <person name="Mago R."/>
            <person name="Raley C."/>
            <person name="Miller M.E."/>
            <person name="Silverstein K.A.T."/>
            <person name="Henningsen E."/>
            <person name="Hirsch C.D."/>
            <person name="Visser B."/>
            <person name="Pretorius Z.A."/>
            <person name="Steffenson B.J."/>
            <person name="Schwessinger B."/>
            <person name="Dodds P.N."/>
            <person name="Figueroa M."/>
        </authorList>
    </citation>
    <scope>NUCLEOTIDE SEQUENCE [LARGE SCALE GENOMIC DNA]</scope>
    <source>
        <strain evidence="2">21-0</strain>
        <strain evidence="3 5">Ug99</strain>
    </source>
</reference>
<feature type="signal peptide" evidence="1">
    <location>
        <begin position="1"/>
        <end position="19"/>
    </location>
</feature>
<dbReference type="EMBL" id="VSWC01000170">
    <property type="protein sequence ID" value="KAA1072056.1"/>
    <property type="molecule type" value="Genomic_DNA"/>
</dbReference>
<evidence type="ECO:0000313" key="5">
    <source>
        <dbReference type="Proteomes" id="UP000325313"/>
    </source>
</evidence>
<dbReference type="AlphaFoldDB" id="A0A5B0M6S2"/>
<evidence type="ECO:0000256" key="1">
    <source>
        <dbReference type="SAM" id="SignalP"/>
    </source>
</evidence>
<keyword evidence="4" id="KW-1185">Reference proteome</keyword>
<accession>A0A5B0M6S2</accession>
<keyword evidence="1" id="KW-0732">Signal</keyword>
<gene>
    <name evidence="2" type="ORF">PGT21_026798</name>
    <name evidence="3" type="ORF">PGTUg99_005981</name>
</gene>
<organism evidence="2 4">
    <name type="scientific">Puccinia graminis f. sp. tritici</name>
    <dbReference type="NCBI Taxonomy" id="56615"/>
    <lineage>
        <taxon>Eukaryota</taxon>
        <taxon>Fungi</taxon>
        <taxon>Dikarya</taxon>
        <taxon>Basidiomycota</taxon>
        <taxon>Pucciniomycotina</taxon>
        <taxon>Pucciniomycetes</taxon>
        <taxon>Pucciniales</taxon>
        <taxon>Pucciniaceae</taxon>
        <taxon>Puccinia</taxon>
    </lineage>
</organism>
<evidence type="ECO:0000313" key="3">
    <source>
        <dbReference type="EMBL" id="KAA1135173.1"/>
    </source>
</evidence>
<evidence type="ECO:0000313" key="2">
    <source>
        <dbReference type="EMBL" id="KAA1072056.1"/>
    </source>
</evidence>
<protein>
    <submittedName>
        <fullName evidence="2">Uncharacterized protein</fullName>
    </submittedName>
</protein>
<dbReference type="OrthoDB" id="2499349at2759"/>
<sequence length="260" mass="29153">MQIRQLVTVLGLCLFQARAMIVNEPFDNALKSFVMFMTPSDAPVHESKKFQSVADALKDPGLSSDPHSLQHIVHHSIAPLMRTNQENLPYIYAGYDGYLRTVKSSALKHEPATRDLRLSLYRSAIYNELKAMVDSNPEMLTPENLEHLRGHLLPILNPQAGVHQSNHANPTAKLVEQFREEAEDVFRTVPKGIKAMDREEINKQLEATNKNKNVPAALLINKRFGNNLIGHYLKHHAHHDHHAHFASAGVPSSMHAVPVA</sequence>
<name>A0A5B0M6S2_PUCGR</name>
<evidence type="ECO:0000313" key="4">
    <source>
        <dbReference type="Proteomes" id="UP000324748"/>
    </source>
</evidence>
<dbReference type="Proteomes" id="UP000324748">
    <property type="component" value="Unassembled WGS sequence"/>
</dbReference>
<proteinExistence type="predicted"/>
<comment type="caution">
    <text evidence="2">The sequence shown here is derived from an EMBL/GenBank/DDBJ whole genome shotgun (WGS) entry which is preliminary data.</text>
</comment>
<dbReference type="EMBL" id="VDEP01000040">
    <property type="protein sequence ID" value="KAA1135173.1"/>
    <property type="molecule type" value="Genomic_DNA"/>
</dbReference>
<dbReference type="Proteomes" id="UP000325313">
    <property type="component" value="Unassembled WGS sequence"/>
</dbReference>